<keyword evidence="4" id="KW-0378">Hydrolase</keyword>
<dbReference type="EMBL" id="JANTQA010000032">
    <property type="protein sequence ID" value="KAJ3439797.1"/>
    <property type="molecule type" value="Genomic_DNA"/>
</dbReference>
<evidence type="ECO:0000259" key="6">
    <source>
        <dbReference type="Pfam" id="PF00149"/>
    </source>
</evidence>
<dbReference type="InterPro" id="IPR029052">
    <property type="entry name" value="Metallo-depent_PP-like"/>
</dbReference>
<evidence type="ECO:0000256" key="5">
    <source>
        <dbReference type="ARBA" id="ARBA00023180"/>
    </source>
</evidence>
<protein>
    <submittedName>
        <fullName evidence="8">Sphingomyelin phosphodiesterase</fullName>
    </submittedName>
</protein>
<dbReference type="Pfam" id="PF19272">
    <property type="entry name" value="ASMase_C"/>
    <property type="match status" value="1"/>
</dbReference>
<comment type="subcellular location">
    <subcellularLocation>
        <location evidence="1">Secreted</location>
    </subcellularLocation>
</comment>
<accession>A0AAV7ZCR4</accession>
<dbReference type="Proteomes" id="UP001146793">
    <property type="component" value="Unassembled WGS sequence"/>
</dbReference>
<evidence type="ECO:0000259" key="7">
    <source>
        <dbReference type="Pfam" id="PF19272"/>
    </source>
</evidence>
<dbReference type="GO" id="GO:0016787">
    <property type="term" value="F:hydrolase activity"/>
    <property type="evidence" value="ECO:0007669"/>
    <property type="project" value="UniProtKB-KW"/>
</dbReference>
<comment type="similarity">
    <text evidence="2">Belongs to the acid sphingomyelinase family.</text>
</comment>
<reference evidence="8" key="1">
    <citation type="submission" date="2022-08" db="EMBL/GenBank/DDBJ databases">
        <title>Novel sulphate-reducing endosymbionts in the free-living metamonad Anaeramoeba.</title>
        <authorList>
            <person name="Jerlstrom-Hultqvist J."/>
            <person name="Cepicka I."/>
            <person name="Gallot-Lavallee L."/>
            <person name="Salas-Leiva D."/>
            <person name="Curtis B.A."/>
            <person name="Zahonova K."/>
            <person name="Pipaliya S."/>
            <person name="Dacks J."/>
            <person name="Roger A.J."/>
        </authorList>
    </citation>
    <scope>NUCLEOTIDE SEQUENCE</scope>
    <source>
        <strain evidence="8">Busselton2</strain>
    </source>
</reference>
<sequence length="389" mass="45203">MVDCDSACKCCCHSMPSANYTGEKATKWGSPNCNSPFVLFEQLIPQIQKQPVDFVVFLGDVPYMAFWDVDYADTISYIKFLSQQLSKLVDIPVIPVLGNHDYWPVDQFNCGSGMAEYYQTMASIYKNWIIDQDTFLKCGYYSQSIIPGLRFLIINGMLCDPTNLFSIDRPQDWVNQIAWLEGEIEKAKSNEEKVYIFGHVPIGHASDRVIPPLCYIDSSLKISKLMEKYPDTIVAMFSGHTHYDEFRVIYDTETFTKPVGMNLISPSFVPEGNRYSGFRIYDYDTDNFDITNIHQWYSDTYNVPDDEIPYWNKFFDFNVDYQRFGIEKINPAGLDKLAKMIKNDPEMFKFYYSRYEPRLDVNKVTLQREKMITCCLAVTSNDQYEDCFN</sequence>
<evidence type="ECO:0000256" key="2">
    <source>
        <dbReference type="ARBA" id="ARBA00008234"/>
    </source>
</evidence>
<dbReference type="AlphaFoldDB" id="A0AAV7ZCR4"/>
<dbReference type="GO" id="GO:0005576">
    <property type="term" value="C:extracellular region"/>
    <property type="evidence" value="ECO:0007669"/>
    <property type="project" value="UniProtKB-SubCell"/>
</dbReference>
<dbReference type="Pfam" id="PF00149">
    <property type="entry name" value="Metallophos"/>
    <property type="match status" value="1"/>
</dbReference>
<gene>
    <name evidence="8" type="ORF">M0812_15837</name>
</gene>
<evidence type="ECO:0000313" key="8">
    <source>
        <dbReference type="EMBL" id="KAJ3439797.1"/>
    </source>
</evidence>
<dbReference type="InterPro" id="IPR004843">
    <property type="entry name" value="Calcineurin-like_PHP"/>
</dbReference>
<feature type="domain" description="Sphingomyelin phosphodiesterase C-terminal" evidence="7">
    <location>
        <begin position="274"/>
        <end position="388"/>
    </location>
</feature>
<dbReference type="PANTHER" id="PTHR10340">
    <property type="entry name" value="SPHINGOMYELIN PHOSPHODIESTERASE"/>
    <property type="match status" value="1"/>
</dbReference>
<dbReference type="InterPro" id="IPR045473">
    <property type="entry name" value="ASM_C"/>
</dbReference>
<dbReference type="SUPFAM" id="SSF56300">
    <property type="entry name" value="Metallo-dependent phosphatases"/>
    <property type="match status" value="1"/>
</dbReference>
<keyword evidence="3" id="KW-0964">Secreted</keyword>
<feature type="domain" description="Calcineurin-like phosphoesterase" evidence="6">
    <location>
        <begin position="39"/>
        <end position="243"/>
    </location>
</feature>
<dbReference type="Gene3D" id="3.60.21.10">
    <property type="match status" value="1"/>
</dbReference>
<name>A0AAV7ZCR4_9EUKA</name>
<organism evidence="8 9">
    <name type="scientific">Anaeramoeba flamelloides</name>
    <dbReference type="NCBI Taxonomy" id="1746091"/>
    <lineage>
        <taxon>Eukaryota</taxon>
        <taxon>Metamonada</taxon>
        <taxon>Anaeramoebidae</taxon>
        <taxon>Anaeramoeba</taxon>
    </lineage>
</organism>
<comment type="caution">
    <text evidence="8">The sequence shown here is derived from an EMBL/GenBank/DDBJ whole genome shotgun (WGS) entry which is preliminary data.</text>
</comment>
<evidence type="ECO:0000313" key="9">
    <source>
        <dbReference type="Proteomes" id="UP001146793"/>
    </source>
</evidence>
<proteinExistence type="inferred from homology"/>
<dbReference type="PANTHER" id="PTHR10340:SF57">
    <property type="entry name" value="METALLOPHOS DOMAIN-CONTAINING PROTEIN"/>
    <property type="match status" value="1"/>
</dbReference>
<evidence type="ECO:0000256" key="4">
    <source>
        <dbReference type="ARBA" id="ARBA00022801"/>
    </source>
</evidence>
<keyword evidence="5" id="KW-0325">Glycoprotein</keyword>
<evidence type="ECO:0000256" key="3">
    <source>
        <dbReference type="ARBA" id="ARBA00022525"/>
    </source>
</evidence>
<evidence type="ECO:0000256" key="1">
    <source>
        <dbReference type="ARBA" id="ARBA00004613"/>
    </source>
</evidence>